<dbReference type="AlphaFoldDB" id="A0A2H0RDU8"/>
<organism evidence="1 2">
    <name type="scientific">Candidatus Wolfebacteria bacterium CG10_big_fil_rev_8_21_14_0_10_31_9</name>
    <dbReference type="NCBI Taxonomy" id="1975070"/>
    <lineage>
        <taxon>Bacteria</taxon>
        <taxon>Candidatus Wolfeibacteriota</taxon>
    </lineage>
</organism>
<dbReference type="Proteomes" id="UP000231602">
    <property type="component" value="Unassembled WGS sequence"/>
</dbReference>
<gene>
    <name evidence="1" type="ORF">COV23_01360</name>
</gene>
<protein>
    <submittedName>
        <fullName evidence="1">Uncharacterized protein</fullName>
    </submittedName>
</protein>
<accession>A0A2H0RDU8</accession>
<dbReference type="SUPFAM" id="SSF63491">
    <property type="entry name" value="BAG domain"/>
    <property type="match status" value="1"/>
</dbReference>
<name>A0A2H0RDU8_9BACT</name>
<dbReference type="EMBL" id="PCXV01000022">
    <property type="protein sequence ID" value="PIR44184.1"/>
    <property type="molecule type" value="Genomic_DNA"/>
</dbReference>
<comment type="caution">
    <text evidence="1">The sequence shown here is derived from an EMBL/GenBank/DDBJ whole genome shotgun (WGS) entry which is preliminary data.</text>
</comment>
<proteinExistence type="predicted"/>
<reference evidence="1 2" key="1">
    <citation type="submission" date="2017-09" db="EMBL/GenBank/DDBJ databases">
        <title>Depth-based differentiation of microbial function through sediment-hosted aquifers and enrichment of novel symbionts in the deep terrestrial subsurface.</title>
        <authorList>
            <person name="Probst A.J."/>
            <person name="Ladd B."/>
            <person name="Jarett J.K."/>
            <person name="Geller-Mcgrath D.E."/>
            <person name="Sieber C.M."/>
            <person name="Emerson J.B."/>
            <person name="Anantharaman K."/>
            <person name="Thomas B.C."/>
            <person name="Malmstrom R."/>
            <person name="Stieglmeier M."/>
            <person name="Klingl A."/>
            <person name="Woyke T."/>
            <person name="Ryan C.M."/>
            <person name="Banfield J.F."/>
        </authorList>
    </citation>
    <scope>NUCLEOTIDE SEQUENCE [LARGE SCALE GENOMIC DNA]</scope>
    <source>
        <strain evidence="1">CG10_big_fil_rev_8_21_14_0_10_31_9</strain>
    </source>
</reference>
<sequence length="63" mass="7590">MLENNAHNLIHQLSEISDSVWRIKKHYLNESTDCESCQKLWQKLKQDYENHIALLQEEIKKHS</sequence>
<evidence type="ECO:0000313" key="1">
    <source>
        <dbReference type="EMBL" id="PIR44184.1"/>
    </source>
</evidence>
<evidence type="ECO:0000313" key="2">
    <source>
        <dbReference type="Proteomes" id="UP000231602"/>
    </source>
</evidence>